<dbReference type="AlphaFoldDB" id="A0A7W6ETV3"/>
<accession>A0A7W6ETV3</accession>
<proteinExistence type="predicted"/>
<evidence type="ECO:0000313" key="2">
    <source>
        <dbReference type="Proteomes" id="UP000541352"/>
    </source>
</evidence>
<dbReference type="RefSeq" id="WP_183980302.1">
    <property type="nucleotide sequence ID" value="NZ_JACIBY010000026.1"/>
</dbReference>
<protein>
    <recommendedName>
        <fullName evidence="3">STAS/SEC14 domain-containing protein</fullName>
    </recommendedName>
</protein>
<dbReference type="Proteomes" id="UP000541352">
    <property type="component" value="Unassembled WGS sequence"/>
</dbReference>
<name>A0A7W6ETV3_9BACT</name>
<comment type="caution">
    <text evidence="1">The sequence shown here is derived from an EMBL/GenBank/DDBJ whole genome shotgun (WGS) entry which is preliminary data.</text>
</comment>
<reference evidence="1 2" key="1">
    <citation type="submission" date="2020-08" db="EMBL/GenBank/DDBJ databases">
        <title>Genomic Encyclopedia of Type Strains, Phase IV (KMG-IV): sequencing the most valuable type-strain genomes for metagenomic binning, comparative biology and taxonomic classification.</title>
        <authorList>
            <person name="Goeker M."/>
        </authorList>
    </citation>
    <scope>NUCLEOTIDE SEQUENCE [LARGE SCALE GENOMIC DNA]</scope>
    <source>
        <strain evidence="1 2">DSM 17976</strain>
    </source>
</reference>
<gene>
    <name evidence="1" type="ORF">FHS57_006174</name>
</gene>
<organism evidence="1 2">
    <name type="scientific">Runella defluvii</name>
    <dbReference type="NCBI Taxonomy" id="370973"/>
    <lineage>
        <taxon>Bacteria</taxon>
        <taxon>Pseudomonadati</taxon>
        <taxon>Bacteroidota</taxon>
        <taxon>Cytophagia</taxon>
        <taxon>Cytophagales</taxon>
        <taxon>Spirosomataceae</taxon>
        <taxon>Runella</taxon>
    </lineage>
</organism>
<sequence length="126" mass="14480">MNSSLSALFHEAERLDNRSLDALIANILSLRIQRETPDNQKKEAFLLKKINKSLSIDQIERFKVLNQKRLDETISAEEYAELLILLDKIEKLNVSRLKYLTSLARLRQVTVRELMKQLGISGSLNG</sequence>
<evidence type="ECO:0008006" key="3">
    <source>
        <dbReference type="Google" id="ProtNLM"/>
    </source>
</evidence>
<dbReference type="EMBL" id="JACIBY010000026">
    <property type="protein sequence ID" value="MBB3842143.1"/>
    <property type="molecule type" value="Genomic_DNA"/>
</dbReference>
<keyword evidence="2" id="KW-1185">Reference proteome</keyword>
<evidence type="ECO:0000313" key="1">
    <source>
        <dbReference type="EMBL" id="MBB3842143.1"/>
    </source>
</evidence>